<comment type="caution">
    <text evidence="2">The sequence shown here is derived from an EMBL/GenBank/DDBJ whole genome shotgun (WGS) entry which is preliminary data.</text>
</comment>
<name>A0A919D800_9ACTN</name>
<accession>A0A919D800</accession>
<dbReference type="EMBL" id="BNBO01000092">
    <property type="protein sequence ID" value="GHE26393.1"/>
    <property type="molecule type" value="Genomic_DNA"/>
</dbReference>
<keyword evidence="3" id="KW-1185">Reference proteome</keyword>
<proteinExistence type="predicted"/>
<dbReference type="RefSeq" id="WP_190215718.1">
    <property type="nucleotide sequence ID" value="NZ_BNBO01000092.1"/>
</dbReference>
<dbReference type="Gene3D" id="3.30.200.20">
    <property type="entry name" value="Phosphorylase Kinase, domain 1"/>
    <property type="match status" value="1"/>
</dbReference>
<evidence type="ECO:0000313" key="2">
    <source>
        <dbReference type="EMBL" id="GHE26393.1"/>
    </source>
</evidence>
<dbReference type="InterPro" id="IPR011009">
    <property type="entry name" value="Kinase-like_dom_sf"/>
</dbReference>
<dbReference type="PANTHER" id="PTHR40086">
    <property type="entry name" value="PHOSPHOTRANSFERASE YTMP-RELATED"/>
    <property type="match status" value="1"/>
</dbReference>
<dbReference type="Gene3D" id="3.90.1200.10">
    <property type="match status" value="1"/>
</dbReference>
<dbReference type="GeneID" id="95358060"/>
<dbReference type="InterPro" id="IPR052077">
    <property type="entry name" value="CcrZ_PhaseVar_Mediator"/>
</dbReference>
<gene>
    <name evidence="2" type="ORF">GCM10018781_78550</name>
</gene>
<dbReference type="PANTHER" id="PTHR40086:SF1">
    <property type="entry name" value="CELL CYCLE REGULATOR CCRZ"/>
    <property type="match status" value="1"/>
</dbReference>
<feature type="domain" description="Aminoglycoside phosphotransferase" evidence="1">
    <location>
        <begin position="26"/>
        <end position="235"/>
    </location>
</feature>
<dbReference type="InterPro" id="IPR002575">
    <property type="entry name" value="Aminoglycoside_PTrfase"/>
</dbReference>
<protein>
    <recommendedName>
        <fullName evidence="1">Aminoglycoside phosphotransferase domain-containing protein</fullName>
    </recommendedName>
</protein>
<reference evidence="2" key="2">
    <citation type="submission" date="2020-09" db="EMBL/GenBank/DDBJ databases">
        <authorList>
            <person name="Sun Q."/>
            <person name="Ohkuma M."/>
        </authorList>
    </citation>
    <scope>NUCLEOTIDE SEQUENCE</scope>
    <source>
        <strain evidence="2">JCM 4646</strain>
    </source>
</reference>
<dbReference type="Proteomes" id="UP000617734">
    <property type="component" value="Unassembled WGS sequence"/>
</dbReference>
<dbReference type="SUPFAM" id="SSF56112">
    <property type="entry name" value="Protein kinase-like (PK-like)"/>
    <property type="match status" value="1"/>
</dbReference>
<reference evidence="2" key="1">
    <citation type="journal article" date="2014" name="Int. J. Syst. Evol. Microbiol.">
        <title>Complete genome sequence of Corynebacterium casei LMG S-19264T (=DSM 44701T), isolated from a smear-ripened cheese.</title>
        <authorList>
            <consortium name="US DOE Joint Genome Institute (JGI-PGF)"/>
            <person name="Walter F."/>
            <person name="Albersmeier A."/>
            <person name="Kalinowski J."/>
            <person name="Ruckert C."/>
        </authorList>
    </citation>
    <scope>NUCLEOTIDE SEQUENCE</scope>
    <source>
        <strain evidence="2">JCM 4646</strain>
    </source>
</reference>
<evidence type="ECO:0000259" key="1">
    <source>
        <dbReference type="Pfam" id="PF01636"/>
    </source>
</evidence>
<dbReference type="AlphaFoldDB" id="A0A919D800"/>
<evidence type="ECO:0000313" key="3">
    <source>
        <dbReference type="Proteomes" id="UP000617734"/>
    </source>
</evidence>
<organism evidence="2 3">
    <name type="scientific">Kitasatospora indigofera</name>
    <dbReference type="NCBI Taxonomy" id="67307"/>
    <lineage>
        <taxon>Bacteria</taxon>
        <taxon>Bacillati</taxon>
        <taxon>Actinomycetota</taxon>
        <taxon>Actinomycetes</taxon>
        <taxon>Kitasatosporales</taxon>
        <taxon>Streptomycetaceae</taxon>
        <taxon>Kitasatospora</taxon>
    </lineage>
</organism>
<sequence>MATYTTLDDLDVPALCSAYGLHDPRLQPLKGGAANSSFQLRTAEGCFVLTVLDNHDPTSAAALADHTRVLFAHGLPTAEVVPEVGGGSTTVIGGKPVLLKRWIEGEVIDPLPEDRLTEAGALLARLHNLPADLTEVPVASRRLSADQQGLIGGFRDRAFAAWLSEQLTVVNEREAGRQRSAVLCHGDLFADNLICRAGGSLAVIDWETISLDDPLLDLGMAAVGLAQQAGRLHPRRLELLVEGYTGVRPLPQEVLDELPMEIVHAALIIAFHRYYRHNVRFPNADRADFHLRMVDFAASVRGLA</sequence>
<dbReference type="Pfam" id="PF01636">
    <property type="entry name" value="APH"/>
    <property type="match status" value="1"/>
</dbReference>